<keyword evidence="1" id="KW-1133">Transmembrane helix</keyword>
<dbReference type="STRING" id="1503.CLPU_2c00430"/>
<protein>
    <submittedName>
        <fullName evidence="2">TraX family protein</fullName>
    </submittedName>
</protein>
<evidence type="ECO:0000313" key="2">
    <source>
        <dbReference type="EMBL" id="KNF09592.1"/>
    </source>
</evidence>
<dbReference type="InterPro" id="IPR008875">
    <property type="entry name" value="TraX"/>
</dbReference>
<evidence type="ECO:0000256" key="1">
    <source>
        <dbReference type="SAM" id="Phobius"/>
    </source>
</evidence>
<feature type="transmembrane region" description="Helical" evidence="1">
    <location>
        <begin position="92"/>
        <end position="112"/>
    </location>
</feature>
<feature type="transmembrane region" description="Helical" evidence="1">
    <location>
        <begin position="12"/>
        <end position="32"/>
    </location>
</feature>
<reference evidence="3" key="1">
    <citation type="submission" date="2015-07" db="EMBL/GenBank/DDBJ databases">
        <title>Draft genome sequence of the purine-degrading Gottschalkia purinilyticum DSM 1384 (formerly Clostridium purinilyticum).</title>
        <authorList>
            <person name="Poehlein A."/>
            <person name="Schiel-Bengelsdorf B."/>
            <person name="Bengelsdorf F.R."/>
            <person name="Daniel R."/>
            <person name="Duerre P."/>
        </authorList>
    </citation>
    <scope>NUCLEOTIDE SEQUENCE [LARGE SCALE GENOMIC DNA]</scope>
    <source>
        <strain evidence="3">DSM 1384</strain>
    </source>
</reference>
<feature type="transmembrane region" description="Helical" evidence="1">
    <location>
        <begin position="160"/>
        <end position="176"/>
    </location>
</feature>
<organism evidence="2 3">
    <name type="scientific">Gottschalkia purinilytica</name>
    <name type="common">Clostridium purinilyticum</name>
    <dbReference type="NCBI Taxonomy" id="1503"/>
    <lineage>
        <taxon>Bacteria</taxon>
        <taxon>Bacillati</taxon>
        <taxon>Bacillota</taxon>
        <taxon>Tissierellia</taxon>
        <taxon>Tissierellales</taxon>
        <taxon>Gottschalkiaceae</taxon>
        <taxon>Gottschalkia</taxon>
    </lineage>
</organism>
<sequence>MKKGLNSFQLKIIGIIFMVLDHLYAYLNFMGMPIWFKYLGRTVAPMFIFLSVEGFFKTRSRKKYITRLYIWGIITEIGNTIINRYFSRPDDAMIINNIFLTLAVTLSILALIEKIKNDKKYVTGIIGIIILISLSIFVEGGPIFILVGVIFYAFREKKSIMFIAYAILSLSIIFGAESFTLKTLLYNNYQWMMIFTLIPISMYNGERGRSIKYFFYVFYPVHGWIIFIYSTYLLSK</sequence>
<comment type="caution">
    <text evidence="2">The sequence shown here is derived from an EMBL/GenBank/DDBJ whole genome shotgun (WGS) entry which is preliminary data.</text>
</comment>
<dbReference type="Proteomes" id="UP000037267">
    <property type="component" value="Unassembled WGS sequence"/>
</dbReference>
<keyword evidence="1" id="KW-0472">Membrane</keyword>
<dbReference type="AlphaFoldDB" id="A0A0L0WDP0"/>
<accession>A0A0L0WDP0</accession>
<proteinExistence type="predicted"/>
<feature type="transmembrane region" description="Helical" evidence="1">
    <location>
        <begin position="183"/>
        <end position="201"/>
    </location>
</feature>
<gene>
    <name evidence="2" type="ORF">CLPU_2c00430</name>
</gene>
<feature type="transmembrane region" description="Helical" evidence="1">
    <location>
        <begin position="124"/>
        <end position="154"/>
    </location>
</feature>
<dbReference type="OrthoDB" id="9781069at2"/>
<name>A0A0L0WDP0_GOTPU</name>
<feature type="transmembrane region" description="Helical" evidence="1">
    <location>
        <begin position="38"/>
        <end position="56"/>
    </location>
</feature>
<dbReference type="RefSeq" id="WP_050353991.1">
    <property type="nucleotide sequence ID" value="NZ_LGSS01000002.1"/>
</dbReference>
<keyword evidence="1" id="KW-0812">Transmembrane</keyword>
<dbReference type="EMBL" id="LGSS01000002">
    <property type="protein sequence ID" value="KNF09592.1"/>
    <property type="molecule type" value="Genomic_DNA"/>
</dbReference>
<feature type="transmembrane region" description="Helical" evidence="1">
    <location>
        <begin position="213"/>
        <end position="234"/>
    </location>
</feature>
<evidence type="ECO:0000313" key="3">
    <source>
        <dbReference type="Proteomes" id="UP000037267"/>
    </source>
</evidence>
<dbReference type="Pfam" id="PF05857">
    <property type="entry name" value="TraX"/>
    <property type="match status" value="1"/>
</dbReference>
<keyword evidence="3" id="KW-1185">Reference proteome</keyword>